<dbReference type="GO" id="GO:0006637">
    <property type="term" value="P:acyl-CoA metabolic process"/>
    <property type="evidence" value="ECO:0007669"/>
    <property type="project" value="TreeGrafter"/>
</dbReference>
<sequence length="173" mass="19444">MKRAVMRLCTLNRGLLTHGRGLSQGSQYTKNHGPLHVGEACSAIHVNHVRDKLREIVGVSANWRDHVKAMEERKLLHNLLAKSQKALPPRKMKDSFIEVLLPLGSDPDLRDKYLTVQNTVRFGRILEDLDSLGGTGICLSKNSYSSYLLHAQQKSFCYDVSFINSDSPSGQDW</sequence>
<gene>
    <name evidence="3" type="ORF">U0070_017466</name>
</gene>
<dbReference type="GO" id="GO:0005739">
    <property type="term" value="C:mitochondrion"/>
    <property type="evidence" value="ECO:0007669"/>
    <property type="project" value="TreeGrafter"/>
</dbReference>
<evidence type="ECO:0000313" key="4">
    <source>
        <dbReference type="Proteomes" id="UP001488838"/>
    </source>
</evidence>
<dbReference type="GO" id="GO:0047617">
    <property type="term" value="F:fatty acyl-CoA hydrolase activity"/>
    <property type="evidence" value="ECO:0007669"/>
    <property type="project" value="TreeGrafter"/>
</dbReference>
<evidence type="ECO:0000256" key="2">
    <source>
        <dbReference type="ARBA" id="ARBA00022801"/>
    </source>
</evidence>
<comment type="similarity">
    <text evidence="1">Belongs to the acyl coenzyme A hydrolase family.</text>
</comment>
<evidence type="ECO:0000313" key="3">
    <source>
        <dbReference type="EMBL" id="KAK7801486.1"/>
    </source>
</evidence>
<accession>A0AAW0HJB5</accession>
<dbReference type="PANTHER" id="PTHR12655:SF0">
    <property type="entry name" value="ACYL-COENZYME A THIOESTERASE 9, MITOCHONDRIAL"/>
    <property type="match status" value="1"/>
</dbReference>
<dbReference type="PANTHER" id="PTHR12655">
    <property type="entry name" value="ACYL-COA THIOESTERASE"/>
    <property type="match status" value="1"/>
</dbReference>
<organism evidence="3 4">
    <name type="scientific">Myodes glareolus</name>
    <name type="common">Bank vole</name>
    <name type="synonym">Clethrionomys glareolus</name>
    <dbReference type="NCBI Taxonomy" id="447135"/>
    <lineage>
        <taxon>Eukaryota</taxon>
        <taxon>Metazoa</taxon>
        <taxon>Chordata</taxon>
        <taxon>Craniata</taxon>
        <taxon>Vertebrata</taxon>
        <taxon>Euteleostomi</taxon>
        <taxon>Mammalia</taxon>
        <taxon>Eutheria</taxon>
        <taxon>Euarchontoglires</taxon>
        <taxon>Glires</taxon>
        <taxon>Rodentia</taxon>
        <taxon>Myomorpha</taxon>
        <taxon>Muroidea</taxon>
        <taxon>Cricetidae</taxon>
        <taxon>Arvicolinae</taxon>
        <taxon>Myodes</taxon>
    </lineage>
</organism>
<evidence type="ECO:0000256" key="1">
    <source>
        <dbReference type="ARBA" id="ARBA00010458"/>
    </source>
</evidence>
<dbReference type="AlphaFoldDB" id="A0AAW0HJB5"/>
<comment type="caution">
    <text evidence="3">The sequence shown here is derived from an EMBL/GenBank/DDBJ whole genome shotgun (WGS) entry which is preliminary data.</text>
</comment>
<dbReference type="Proteomes" id="UP001488838">
    <property type="component" value="Unassembled WGS sequence"/>
</dbReference>
<name>A0AAW0HJB5_MYOGA</name>
<proteinExistence type="inferred from homology"/>
<keyword evidence="2" id="KW-0378">Hydrolase</keyword>
<protein>
    <submittedName>
        <fullName evidence="3">Uncharacterized protein</fullName>
    </submittedName>
</protein>
<dbReference type="EMBL" id="JBBHLL010000500">
    <property type="protein sequence ID" value="KAK7801486.1"/>
    <property type="molecule type" value="Genomic_DNA"/>
</dbReference>
<reference evidence="3 4" key="1">
    <citation type="journal article" date="2023" name="bioRxiv">
        <title>Conserved and derived expression patterns and positive selection on dental genes reveal complex evolutionary context of ever-growing rodent molars.</title>
        <authorList>
            <person name="Calamari Z.T."/>
            <person name="Song A."/>
            <person name="Cohen E."/>
            <person name="Akter M."/>
            <person name="Roy R.D."/>
            <person name="Hallikas O."/>
            <person name="Christensen M.M."/>
            <person name="Li P."/>
            <person name="Marangoni P."/>
            <person name="Jernvall J."/>
            <person name="Klein O.D."/>
        </authorList>
    </citation>
    <scope>NUCLEOTIDE SEQUENCE [LARGE SCALE GENOMIC DNA]</scope>
    <source>
        <strain evidence="3">V071</strain>
    </source>
</reference>
<keyword evidence="4" id="KW-1185">Reference proteome</keyword>